<keyword evidence="3" id="KW-0560">Oxidoreductase</keyword>
<comment type="caution">
    <text evidence="9">The sequence shown here is derived from an EMBL/GenBank/DDBJ whole genome shotgun (WGS) entry which is preliminary data.</text>
</comment>
<evidence type="ECO:0000313" key="8">
    <source>
        <dbReference type="EMBL" id="NEK96397.1"/>
    </source>
</evidence>
<evidence type="ECO:0000313" key="9">
    <source>
        <dbReference type="EMBL" id="NEN53297.1"/>
    </source>
</evidence>
<dbReference type="Proteomes" id="UP000471152">
    <property type="component" value="Unassembled WGS sequence"/>
</dbReference>
<keyword evidence="10" id="KW-1185">Reference proteome</keyword>
<comment type="similarity">
    <text evidence="1">Belongs to the aldo/keto reductase family.</text>
</comment>
<dbReference type="PRINTS" id="PR00069">
    <property type="entry name" value="ALDKETRDTASE"/>
</dbReference>
<organism evidence="9 11">
    <name type="scientific">Modestobacter muralis</name>
    <dbReference type="NCBI Taxonomy" id="1608614"/>
    <lineage>
        <taxon>Bacteria</taxon>
        <taxon>Bacillati</taxon>
        <taxon>Actinomycetota</taxon>
        <taxon>Actinomycetes</taxon>
        <taxon>Geodermatophilales</taxon>
        <taxon>Geodermatophilaceae</taxon>
        <taxon>Modestobacter</taxon>
    </lineage>
</organism>
<feature type="site" description="Lowers pKa of active site Tyr" evidence="6">
    <location>
        <position position="74"/>
    </location>
</feature>
<dbReference type="PANTHER" id="PTHR43827">
    <property type="entry name" value="2,5-DIKETO-D-GLUCONIC ACID REDUCTASE"/>
    <property type="match status" value="1"/>
</dbReference>
<dbReference type="PROSITE" id="PS00063">
    <property type="entry name" value="ALDOKETO_REDUCTASE_3"/>
    <property type="match status" value="1"/>
</dbReference>
<feature type="active site" description="Proton donor" evidence="4">
    <location>
        <position position="49"/>
    </location>
</feature>
<dbReference type="GO" id="GO:0016616">
    <property type="term" value="F:oxidoreductase activity, acting on the CH-OH group of donors, NAD or NADP as acceptor"/>
    <property type="evidence" value="ECO:0007669"/>
    <property type="project" value="UniProtKB-ARBA"/>
</dbReference>
<dbReference type="SUPFAM" id="SSF51430">
    <property type="entry name" value="NAD(P)-linked oxidoreductase"/>
    <property type="match status" value="1"/>
</dbReference>
<dbReference type="PANTHER" id="PTHR43827:SF3">
    <property type="entry name" value="NADP-DEPENDENT OXIDOREDUCTASE DOMAIN-CONTAINING PROTEIN"/>
    <property type="match status" value="1"/>
</dbReference>
<reference evidence="9 11" key="2">
    <citation type="submission" date="2020-02" db="EMBL/GenBank/DDBJ databases">
        <title>The WGS of Modestobacter muralis DSM 100205.</title>
        <authorList>
            <person name="Jiang Z."/>
        </authorList>
    </citation>
    <scope>NUCLEOTIDE SEQUENCE [LARGE SCALE GENOMIC DNA]</scope>
    <source>
        <strain evidence="9 11">DSM 100205</strain>
    </source>
</reference>
<dbReference type="InterPro" id="IPR036812">
    <property type="entry name" value="NAD(P)_OxRdtase_dom_sf"/>
</dbReference>
<evidence type="ECO:0000256" key="2">
    <source>
        <dbReference type="ARBA" id="ARBA00022857"/>
    </source>
</evidence>
<feature type="domain" description="NADP-dependent oxidoreductase" evidence="7">
    <location>
        <begin position="17"/>
        <end position="273"/>
    </location>
</feature>
<evidence type="ECO:0000313" key="11">
    <source>
        <dbReference type="Proteomes" id="UP000471152"/>
    </source>
</evidence>
<dbReference type="InterPro" id="IPR018170">
    <property type="entry name" value="Aldo/ket_reductase_CS"/>
</dbReference>
<reference evidence="8 10" key="1">
    <citation type="submission" date="2020-01" db="EMBL/GenBank/DDBJ databases">
        <title>the WGS Modestobacter muralis CPCC 204518.</title>
        <authorList>
            <person name="Jiang Z."/>
        </authorList>
    </citation>
    <scope>NUCLEOTIDE SEQUENCE [LARGE SCALE GENOMIC DNA]</scope>
    <source>
        <strain evidence="8 10">DSM 100205</strain>
    </source>
</reference>
<dbReference type="InterPro" id="IPR023210">
    <property type="entry name" value="NADP_OxRdtase_dom"/>
</dbReference>
<dbReference type="PROSITE" id="PS00062">
    <property type="entry name" value="ALDOKETO_REDUCTASE_2"/>
    <property type="match status" value="1"/>
</dbReference>
<name>A0A6P0HBN0_9ACTN</name>
<dbReference type="Gene3D" id="3.20.20.100">
    <property type="entry name" value="NADP-dependent oxidoreductase domain"/>
    <property type="match status" value="1"/>
</dbReference>
<keyword evidence="2" id="KW-0521">NADP</keyword>
<evidence type="ECO:0000256" key="3">
    <source>
        <dbReference type="ARBA" id="ARBA00023002"/>
    </source>
</evidence>
<dbReference type="FunFam" id="3.20.20.100:FF:000015">
    <property type="entry name" value="Oxidoreductase, aldo/keto reductase family"/>
    <property type="match status" value="1"/>
</dbReference>
<dbReference type="PIRSF" id="PIRSF000097">
    <property type="entry name" value="AKR"/>
    <property type="match status" value="1"/>
</dbReference>
<dbReference type="InterPro" id="IPR020471">
    <property type="entry name" value="AKR"/>
</dbReference>
<dbReference type="Pfam" id="PF00248">
    <property type="entry name" value="Aldo_ket_red"/>
    <property type="match status" value="1"/>
</dbReference>
<feature type="binding site" evidence="5">
    <location>
        <position position="107"/>
    </location>
    <ligand>
        <name>substrate</name>
    </ligand>
</feature>
<proteinExistence type="inferred from homology"/>
<dbReference type="EMBL" id="JAAGWB010000066">
    <property type="protein sequence ID" value="NEN53297.1"/>
    <property type="molecule type" value="Genomic_DNA"/>
</dbReference>
<evidence type="ECO:0000256" key="1">
    <source>
        <dbReference type="ARBA" id="ARBA00007905"/>
    </source>
</evidence>
<sequence>MDHTFTLNNGVQLPAVGIGTGQSSPEDTAAAIEAALKAGYRYIDTAAAYGNERQVGEGIARSGVDRSEVFIQTKVWLTDHGYDQTLHAFDKSAGKLGVEQIDLLMLHQPVPERFDDTVAAYRALETLLADGRVRAIGVCNFMPHRLADLLARAEVVPAVNQVELHPYFTQPDVQRADAEHGVHTQAWSPIGGVTFYAGFGERPGRVSTLQDTTVAAIAEAHGKSPAQVMLRWHLQAGRSVVPKSVTPARITENLDVFDFELSAEDVRRLDSLNRGVRGGPDPDVTDPARFELTIPEN</sequence>
<dbReference type="AlphaFoldDB" id="A0A6P0HBN0"/>
<evidence type="ECO:0000256" key="4">
    <source>
        <dbReference type="PIRSR" id="PIRSR000097-1"/>
    </source>
</evidence>
<evidence type="ECO:0000313" key="10">
    <source>
        <dbReference type="Proteomes" id="UP000468828"/>
    </source>
</evidence>
<dbReference type="EMBL" id="JAAGWH010000063">
    <property type="protein sequence ID" value="NEK96397.1"/>
    <property type="molecule type" value="Genomic_DNA"/>
</dbReference>
<protein>
    <submittedName>
        <fullName evidence="9">Aldo/keto reductase</fullName>
    </submittedName>
</protein>
<evidence type="ECO:0000259" key="7">
    <source>
        <dbReference type="Pfam" id="PF00248"/>
    </source>
</evidence>
<evidence type="ECO:0000256" key="6">
    <source>
        <dbReference type="PIRSR" id="PIRSR000097-3"/>
    </source>
</evidence>
<gene>
    <name evidence="9" type="ORF">G3R41_20545</name>
    <name evidence="8" type="ORF">GCU67_19830</name>
</gene>
<dbReference type="RefSeq" id="WP_163613089.1">
    <property type="nucleotide sequence ID" value="NZ_JAAGWB010000066.1"/>
</dbReference>
<accession>A0A6P0HBN0</accession>
<dbReference type="Proteomes" id="UP000468828">
    <property type="component" value="Unassembled WGS sequence"/>
</dbReference>
<evidence type="ECO:0000256" key="5">
    <source>
        <dbReference type="PIRSR" id="PIRSR000097-2"/>
    </source>
</evidence>